<dbReference type="EMBL" id="WNYA01000004">
    <property type="protein sequence ID" value="KAG8576592.1"/>
    <property type="molecule type" value="Genomic_DNA"/>
</dbReference>
<reference evidence="1" key="1">
    <citation type="thesis" date="2020" institute="ProQuest LLC" country="789 East Eisenhower Parkway, Ann Arbor, MI, USA">
        <title>Comparative Genomics and Chromosome Evolution.</title>
        <authorList>
            <person name="Mudd A.B."/>
        </authorList>
    </citation>
    <scope>NUCLEOTIDE SEQUENCE</scope>
    <source>
        <strain evidence="1">237g6f4</strain>
        <tissue evidence="1">Blood</tissue>
    </source>
</reference>
<evidence type="ECO:0000313" key="2">
    <source>
        <dbReference type="Proteomes" id="UP000824782"/>
    </source>
</evidence>
<gene>
    <name evidence="1" type="ORF">GDO81_009908</name>
</gene>
<accession>A0AAV7BWC5</accession>
<organism evidence="1 2">
    <name type="scientific">Engystomops pustulosus</name>
    <name type="common">Tungara frog</name>
    <name type="synonym">Physalaemus pustulosus</name>
    <dbReference type="NCBI Taxonomy" id="76066"/>
    <lineage>
        <taxon>Eukaryota</taxon>
        <taxon>Metazoa</taxon>
        <taxon>Chordata</taxon>
        <taxon>Craniata</taxon>
        <taxon>Vertebrata</taxon>
        <taxon>Euteleostomi</taxon>
        <taxon>Amphibia</taxon>
        <taxon>Batrachia</taxon>
        <taxon>Anura</taxon>
        <taxon>Neobatrachia</taxon>
        <taxon>Hyloidea</taxon>
        <taxon>Leptodactylidae</taxon>
        <taxon>Leiuperinae</taxon>
        <taxon>Engystomops</taxon>
    </lineage>
</organism>
<dbReference type="CDD" id="cd23572">
    <property type="entry name" value="TFP_LU_ECD_PINLYP_rpt2"/>
    <property type="match status" value="1"/>
</dbReference>
<name>A0AAV7BWC5_ENGPU</name>
<sequence>MALMNMISQKSILTSPDIPNVVKNPHSEFFNGFTHVVQRTWGGGKIYHPHYPTVDEFSVMVCDARPHTGKGFTLIDVFTSLTFTTSVVFEEDLTPNGFVCETCYNNGGNEYCESEETIECTGNQDRCFDYCVILQNPDCSVLEYCTKGCTNTFTCENSFDCNIGLKEVRRKHLAC</sequence>
<evidence type="ECO:0000313" key="1">
    <source>
        <dbReference type="EMBL" id="KAG8576592.1"/>
    </source>
</evidence>
<dbReference type="AlphaFoldDB" id="A0AAV7BWC5"/>
<keyword evidence="2" id="KW-1185">Reference proteome</keyword>
<comment type="caution">
    <text evidence="1">The sequence shown here is derived from an EMBL/GenBank/DDBJ whole genome shotgun (WGS) entry which is preliminary data.</text>
</comment>
<protein>
    <submittedName>
        <fullName evidence="1">Uncharacterized protein</fullName>
    </submittedName>
</protein>
<proteinExistence type="predicted"/>
<dbReference type="Proteomes" id="UP000824782">
    <property type="component" value="Unassembled WGS sequence"/>
</dbReference>